<reference evidence="3" key="2">
    <citation type="submission" date="2020-09" db="EMBL/GenBank/DDBJ databases">
        <authorList>
            <person name="Sun Q."/>
            <person name="Zhou Y."/>
        </authorList>
    </citation>
    <scope>NUCLEOTIDE SEQUENCE</scope>
    <source>
        <strain evidence="3">CGMCC 1.16134</strain>
    </source>
</reference>
<sequence length="246" mass="26582">MILLSFFIGIPLQSGAAAAADWDAALDTIHNLYGSYSTLQDTLKEDTLKIQTLRKQNNAELKAIKAQLQAVDQALLTRLKTAADTIRKKHAPLLEQYTALGQQATAARKAKDIKRATMLDLKRNKLKTAAAAARAEVKKAAEALAAARKLTAGKIQPAKNALTGIPALKKQIKESGKELSTAQKIRSEADKGYKAGVKQGDAVSAAAQLKLSFSQMGLIHNLQQKIYDWEKRIAVSLGTAKSKLPK</sequence>
<feature type="signal peptide" evidence="2">
    <location>
        <begin position="1"/>
        <end position="19"/>
    </location>
</feature>
<gene>
    <name evidence="3" type="ORF">GCM10010912_15460</name>
</gene>
<accession>A0A917C5G7</accession>
<keyword evidence="4" id="KW-1185">Reference proteome</keyword>
<name>A0A917C5G7_9BACL</name>
<protein>
    <submittedName>
        <fullName evidence="3">Uncharacterized protein</fullName>
    </submittedName>
</protein>
<dbReference type="Proteomes" id="UP000637643">
    <property type="component" value="Unassembled WGS sequence"/>
</dbReference>
<feature type="chain" id="PRO_5038124255" evidence="2">
    <location>
        <begin position="20"/>
        <end position="246"/>
    </location>
</feature>
<dbReference type="AlphaFoldDB" id="A0A917C5G7"/>
<evidence type="ECO:0000313" key="4">
    <source>
        <dbReference type="Proteomes" id="UP000637643"/>
    </source>
</evidence>
<evidence type="ECO:0000256" key="2">
    <source>
        <dbReference type="SAM" id="SignalP"/>
    </source>
</evidence>
<keyword evidence="1" id="KW-0175">Coiled coil</keyword>
<reference evidence="3" key="1">
    <citation type="journal article" date="2014" name="Int. J. Syst. Evol. Microbiol.">
        <title>Complete genome sequence of Corynebacterium casei LMG S-19264T (=DSM 44701T), isolated from a smear-ripened cheese.</title>
        <authorList>
            <consortium name="US DOE Joint Genome Institute (JGI-PGF)"/>
            <person name="Walter F."/>
            <person name="Albersmeier A."/>
            <person name="Kalinowski J."/>
            <person name="Ruckert C."/>
        </authorList>
    </citation>
    <scope>NUCLEOTIDE SEQUENCE</scope>
    <source>
        <strain evidence="3">CGMCC 1.16134</strain>
    </source>
</reference>
<feature type="coiled-coil region" evidence="1">
    <location>
        <begin position="36"/>
        <end position="74"/>
    </location>
</feature>
<feature type="coiled-coil region" evidence="1">
    <location>
        <begin position="123"/>
        <end position="150"/>
    </location>
</feature>
<evidence type="ECO:0000313" key="3">
    <source>
        <dbReference type="EMBL" id="GGF71188.1"/>
    </source>
</evidence>
<comment type="caution">
    <text evidence="3">The sequence shown here is derived from an EMBL/GenBank/DDBJ whole genome shotgun (WGS) entry which is preliminary data.</text>
</comment>
<keyword evidence="2" id="KW-0732">Signal</keyword>
<evidence type="ECO:0000256" key="1">
    <source>
        <dbReference type="SAM" id="Coils"/>
    </source>
</evidence>
<proteinExistence type="predicted"/>
<dbReference type="EMBL" id="BMKR01000005">
    <property type="protein sequence ID" value="GGF71188.1"/>
    <property type="molecule type" value="Genomic_DNA"/>
</dbReference>
<organism evidence="3 4">
    <name type="scientific">Paenibacillus albidus</name>
    <dbReference type="NCBI Taxonomy" id="2041023"/>
    <lineage>
        <taxon>Bacteria</taxon>
        <taxon>Bacillati</taxon>
        <taxon>Bacillota</taxon>
        <taxon>Bacilli</taxon>
        <taxon>Bacillales</taxon>
        <taxon>Paenibacillaceae</taxon>
        <taxon>Paenibacillus</taxon>
    </lineage>
</organism>